<evidence type="ECO:0000313" key="2">
    <source>
        <dbReference type="EMBL" id="PIR93863.1"/>
    </source>
</evidence>
<organism evidence="2 3">
    <name type="scientific">Candidatus Falkowbacteria bacterium CG10_big_fil_rev_8_21_14_0_10_39_11</name>
    <dbReference type="NCBI Taxonomy" id="1974565"/>
    <lineage>
        <taxon>Bacteria</taxon>
        <taxon>Candidatus Falkowiibacteriota</taxon>
    </lineage>
</organism>
<dbReference type="InterPro" id="IPR007165">
    <property type="entry name" value="Phage_holin_4_2"/>
</dbReference>
<keyword evidence="1" id="KW-0472">Membrane</keyword>
<proteinExistence type="predicted"/>
<dbReference type="Pfam" id="PF04020">
    <property type="entry name" value="Phage_holin_4_2"/>
    <property type="match status" value="1"/>
</dbReference>
<protein>
    <recommendedName>
        <fullName evidence="4">Phage holin family protein</fullName>
    </recommendedName>
</protein>
<dbReference type="PANTHER" id="PTHR37309">
    <property type="entry name" value="SLR0284 PROTEIN"/>
    <property type="match status" value="1"/>
</dbReference>
<comment type="caution">
    <text evidence="2">The sequence shown here is derived from an EMBL/GenBank/DDBJ whole genome shotgun (WGS) entry which is preliminary data.</text>
</comment>
<gene>
    <name evidence="2" type="ORF">COT97_04350</name>
</gene>
<dbReference type="EMBL" id="PFAP01000032">
    <property type="protein sequence ID" value="PIR93863.1"/>
    <property type="molecule type" value="Genomic_DNA"/>
</dbReference>
<keyword evidence="1" id="KW-0812">Transmembrane</keyword>
<evidence type="ECO:0008006" key="4">
    <source>
        <dbReference type="Google" id="ProtNLM"/>
    </source>
</evidence>
<reference evidence="3" key="1">
    <citation type="submission" date="2017-09" db="EMBL/GenBank/DDBJ databases">
        <title>Depth-based differentiation of microbial function through sediment-hosted aquifers and enrichment of novel symbionts in the deep terrestrial subsurface.</title>
        <authorList>
            <person name="Probst A.J."/>
            <person name="Ladd B."/>
            <person name="Jarett J.K."/>
            <person name="Geller-Mcgrath D.E."/>
            <person name="Sieber C.M.K."/>
            <person name="Emerson J.B."/>
            <person name="Anantharaman K."/>
            <person name="Thomas B.C."/>
            <person name="Malmstrom R."/>
            <person name="Stieglmeier M."/>
            <person name="Klingl A."/>
            <person name="Woyke T."/>
            <person name="Ryan C.M."/>
            <person name="Banfield J.F."/>
        </authorList>
    </citation>
    <scope>NUCLEOTIDE SEQUENCE [LARGE SCALE GENOMIC DNA]</scope>
</reference>
<accession>A0A2H0V457</accession>
<feature type="transmembrane region" description="Helical" evidence="1">
    <location>
        <begin position="29"/>
        <end position="50"/>
    </location>
</feature>
<name>A0A2H0V457_9BACT</name>
<feature type="transmembrane region" description="Helical" evidence="1">
    <location>
        <begin position="57"/>
        <end position="76"/>
    </location>
</feature>
<evidence type="ECO:0000313" key="3">
    <source>
        <dbReference type="Proteomes" id="UP000229901"/>
    </source>
</evidence>
<keyword evidence="1" id="KW-1133">Transmembrane helix</keyword>
<dbReference type="AlphaFoldDB" id="A0A2H0V457"/>
<evidence type="ECO:0000256" key="1">
    <source>
        <dbReference type="SAM" id="Phobius"/>
    </source>
</evidence>
<dbReference type="Proteomes" id="UP000229901">
    <property type="component" value="Unassembled WGS sequence"/>
</dbReference>
<dbReference type="PANTHER" id="PTHR37309:SF1">
    <property type="entry name" value="SLR0284 PROTEIN"/>
    <property type="match status" value="1"/>
</dbReference>
<feature type="transmembrane region" description="Helical" evidence="1">
    <location>
        <begin position="88"/>
        <end position="110"/>
    </location>
</feature>
<sequence>MLLIIRWALNAAVIYFLATYYPGIIVESFYTALLIVVIFGLVNAIIGSIIKLLTLPINILTLGIGTFFINGLMFWLTSTIVKGFEVAGFWPAFWAALIYSVFSFFVSWILKKHK</sequence>
<feature type="transmembrane region" description="Helical" evidence="1">
    <location>
        <begin position="7"/>
        <end position="23"/>
    </location>
</feature>